<reference evidence="7" key="1">
    <citation type="submission" date="2025-08" db="UniProtKB">
        <authorList>
            <consortium name="RefSeq"/>
        </authorList>
    </citation>
    <scope>IDENTIFICATION</scope>
    <source>
        <tissue evidence="7">Blood</tissue>
    </source>
</reference>
<gene>
    <name evidence="7" type="primary">GTSF1</name>
</gene>
<dbReference type="Pfam" id="PF05253">
    <property type="entry name" value="zf-U11-48K"/>
    <property type="match status" value="2"/>
</dbReference>
<dbReference type="Proteomes" id="UP001652627">
    <property type="component" value="Chromosome 33"/>
</dbReference>
<evidence type="ECO:0000256" key="2">
    <source>
        <dbReference type="ARBA" id="ARBA00022771"/>
    </source>
</evidence>
<evidence type="ECO:0000259" key="5">
    <source>
        <dbReference type="PROSITE" id="PS51800"/>
    </source>
</evidence>
<dbReference type="GeneID" id="136994799"/>
<name>A0ABM4FYJ1_9AVES</name>
<feature type="region of interest" description="Disordered" evidence="4">
    <location>
        <begin position="73"/>
        <end position="140"/>
    </location>
</feature>
<keyword evidence="6" id="KW-1185">Reference proteome</keyword>
<accession>A0ABM4FYJ1</accession>
<dbReference type="PROSITE" id="PS51800">
    <property type="entry name" value="ZF_CHHC_U11_48K"/>
    <property type="match status" value="2"/>
</dbReference>
<sequence>MEPGRLLQCPYDQSHRVRAARFPYHLVKCQRSHEQLARSLATCPYNARHKVPRAELRSHAASCADNRQPQLFRELSPGAPAEPPADAAATAAPPCHEDWEADAAEAAPPFVLDFGAAEQLPAGPSSPPPPPAAGSAAGPR</sequence>
<dbReference type="InterPro" id="IPR051591">
    <property type="entry name" value="UPF0224_FAM112_RNA_Proc"/>
</dbReference>
<dbReference type="PANTHER" id="PTHR21402">
    <property type="entry name" value="GAMETOCYTE SPECIFIC FACTOR 1-RELATED"/>
    <property type="match status" value="1"/>
</dbReference>
<keyword evidence="3" id="KW-0862">Zinc</keyword>
<organism evidence="6 7">
    <name type="scientific">Apteryx mantelli</name>
    <name type="common">North Island brown kiwi</name>
    <dbReference type="NCBI Taxonomy" id="2696672"/>
    <lineage>
        <taxon>Eukaryota</taxon>
        <taxon>Metazoa</taxon>
        <taxon>Chordata</taxon>
        <taxon>Craniata</taxon>
        <taxon>Vertebrata</taxon>
        <taxon>Euteleostomi</taxon>
        <taxon>Archelosauria</taxon>
        <taxon>Archosauria</taxon>
        <taxon>Dinosauria</taxon>
        <taxon>Saurischia</taxon>
        <taxon>Theropoda</taxon>
        <taxon>Coelurosauria</taxon>
        <taxon>Aves</taxon>
        <taxon>Palaeognathae</taxon>
        <taxon>Apterygiformes</taxon>
        <taxon>Apterygidae</taxon>
        <taxon>Apteryx</taxon>
    </lineage>
</organism>
<dbReference type="InterPro" id="IPR036236">
    <property type="entry name" value="Znf_C2H2_sf"/>
</dbReference>
<evidence type="ECO:0000256" key="1">
    <source>
        <dbReference type="ARBA" id="ARBA00022723"/>
    </source>
</evidence>
<dbReference type="InterPro" id="IPR022776">
    <property type="entry name" value="TRM13/UPF0224_CHHC_Znf_dom"/>
</dbReference>
<keyword evidence="1" id="KW-0479">Metal-binding</keyword>
<feature type="domain" description="CHHC U11-48K-type" evidence="5">
    <location>
        <begin position="6"/>
        <end position="33"/>
    </location>
</feature>
<protein>
    <submittedName>
        <fullName evidence="7">Gametocyte-specific factor 1</fullName>
    </submittedName>
</protein>
<feature type="compositionally biased region" description="Low complexity" evidence="4">
    <location>
        <begin position="84"/>
        <end position="94"/>
    </location>
</feature>
<dbReference type="SUPFAM" id="SSF57667">
    <property type="entry name" value="beta-beta-alpha zinc fingers"/>
    <property type="match status" value="2"/>
</dbReference>
<evidence type="ECO:0000313" key="7">
    <source>
        <dbReference type="RefSeq" id="XP_067170023.1"/>
    </source>
</evidence>
<evidence type="ECO:0000256" key="4">
    <source>
        <dbReference type="SAM" id="MobiDB-lite"/>
    </source>
</evidence>
<proteinExistence type="predicted"/>
<feature type="domain" description="CHHC U11-48K-type" evidence="5">
    <location>
        <begin position="40"/>
        <end position="67"/>
    </location>
</feature>
<evidence type="ECO:0000313" key="6">
    <source>
        <dbReference type="Proteomes" id="UP001652627"/>
    </source>
</evidence>
<dbReference type="RefSeq" id="XP_067170023.1">
    <property type="nucleotide sequence ID" value="XM_067313922.1"/>
</dbReference>
<keyword evidence="2" id="KW-0863">Zinc-finger</keyword>
<dbReference type="PANTHER" id="PTHR21402:SF5">
    <property type="entry name" value="GAMETOCYTE SPECIFIC FACTOR 1"/>
    <property type="match status" value="1"/>
</dbReference>
<evidence type="ECO:0000256" key="3">
    <source>
        <dbReference type="ARBA" id="ARBA00022833"/>
    </source>
</evidence>